<feature type="region of interest" description="Disordered" evidence="2">
    <location>
        <begin position="1042"/>
        <end position="1063"/>
    </location>
</feature>
<feature type="compositionally biased region" description="Basic and acidic residues" evidence="2">
    <location>
        <begin position="1042"/>
        <end position="1054"/>
    </location>
</feature>
<evidence type="ECO:0000256" key="2">
    <source>
        <dbReference type="SAM" id="MobiDB-lite"/>
    </source>
</evidence>
<dbReference type="PANTHER" id="PTHR31560">
    <property type="entry name" value="UPF0652 PROTEIN C16A11.03C-RELATED"/>
    <property type="match status" value="1"/>
</dbReference>
<evidence type="ECO:0000259" key="3">
    <source>
        <dbReference type="PROSITE" id="PS50119"/>
    </source>
</evidence>
<keyword evidence="1" id="KW-0863">Zinc-finger</keyword>
<dbReference type="CDD" id="cd20208">
    <property type="entry name" value="Bbox1_DUF2009"/>
    <property type="match status" value="1"/>
</dbReference>
<dbReference type="PANTHER" id="PTHR31560:SF0">
    <property type="entry name" value="UPF0652 PROTEIN C22H10.08"/>
    <property type="match status" value="1"/>
</dbReference>
<evidence type="ECO:0000256" key="1">
    <source>
        <dbReference type="PROSITE-ProRule" id="PRU00024"/>
    </source>
</evidence>
<dbReference type="InterPro" id="IPR057668">
    <property type="entry name" value="E2_Ub-conjug_enz_C"/>
</dbReference>
<feature type="domain" description="B box-type" evidence="3">
    <location>
        <begin position="733"/>
        <end position="779"/>
    </location>
</feature>
<dbReference type="Pfam" id="PF22586">
    <property type="entry name" value="ANCHR-like_BBOX"/>
    <property type="match status" value="1"/>
</dbReference>
<feature type="region of interest" description="Disordered" evidence="2">
    <location>
        <begin position="702"/>
        <end position="731"/>
    </location>
</feature>
<keyword evidence="5" id="KW-1185">Reference proteome</keyword>
<dbReference type="EMBL" id="SSOP01000240">
    <property type="protein sequence ID" value="KAB5589691.1"/>
    <property type="molecule type" value="Genomic_DNA"/>
</dbReference>
<name>A0A5N5QE04_9AGAM</name>
<reference evidence="4 5" key="1">
    <citation type="journal article" date="2019" name="Fungal Biol. Biotechnol.">
        <title>Draft genome sequence of fastidious pathogen Ceratobasidium theobromae, which causes vascular-streak dieback in Theobroma cacao.</title>
        <authorList>
            <person name="Ali S.S."/>
            <person name="Asman A."/>
            <person name="Shao J."/>
            <person name="Firmansyah A.P."/>
            <person name="Susilo A.W."/>
            <person name="Rosmana A."/>
            <person name="McMahon P."/>
            <person name="Junaid M."/>
            <person name="Guest D."/>
            <person name="Kheng T.Y."/>
            <person name="Meinhardt L.W."/>
            <person name="Bailey B.A."/>
        </authorList>
    </citation>
    <scope>NUCLEOTIDE SEQUENCE [LARGE SCALE GENOMIC DNA]</scope>
    <source>
        <strain evidence="4 5">CT2</strain>
    </source>
</reference>
<dbReference type="PROSITE" id="PS50119">
    <property type="entry name" value="ZF_BBOX"/>
    <property type="match status" value="1"/>
</dbReference>
<accession>A0A5N5QE04</accession>
<organism evidence="4 5">
    <name type="scientific">Ceratobasidium theobromae</name>
    <dbReference type="NCBI Taxonomy" id="1582974"/>
    <lineage>
        <taxon>Eukaryota</taxon>
        <taxon>Fungi</taxon>
        <taxon>Dikarya</taxon>
        <taxon>Basidiomycota</taxon>
        <taxon>Agaricomycotina</taxon>
        <taxon>Agaricomycetes</taxon>
        <taxon>Cantharellales</taxon>
        <taxon>Ceratobasidiaceae</taxon>
        <taxon>Ceratobasidium</taxon>
    </lineage>
</organism>
<feature type="compositionally biased region" description="Polar residues" evidence="2">
    <location>
        <begin position="817"/>
        <end position="829"/>
    </location>
</feature>
<dbReference type="Proteomes" id="UP000383932">
    <property type="component" value="Unassembled WGS sequence"/>
</dbReference>
<evidence type="ECO:0000313" key="4">
    <source>
        <dbReference type="EMBL" id="KAB5589691.1"/>
    </source>
</evidence>
<keyword evidence="1" id="KW-0479">Metal-binding</keyword>
<dbReference type="InterPro" id="IPR018553">
    <property type="entry name" value="E2_Ub-conjug_enz"/>
</dbReference>
<protein>
    <recommendedName>
        <fullName evidence="3">B box-type domain-containing protein</fullName>
    </recommendedName>
</protein>
<dbReference type="OrthoDB" id="406045at2759"/>
<proteinExistence type="predicted"/>
<dbReference type="GO" id="GO:0008270">
    <property type="term" value="F:zinc ion binding"/>
    <property type="evidence" value="ECO:0007669"/>
    <property type="project" value="UniProtKB-KW"/>
</dbReference>
<gene>
    <name evidence="4" type="ORF">CTheo_6874</name>
</gene>
<feature type="region of interest" description="Disordered" evidence="2">
    <location>
        <begin position="769"/>
        <end position="829"/>
    </location>
</feature>
<dbReference type="InterPro" id="IPR000315">
    <property type="entry name" value="Znf_B-box"/>
</dbReference>
<sequence>MKFSNHPELPFGLRAFRERNNLINGFRSSSLSDIERLSHWPESSISRKRPCNMKFHDKWQHPLCEVMKWYSTQNQHHTQFSCIQHWRRLNAPFFHEFLIIPCTDGSLYRLERLGDGSRSDAIRWIGCTAHDIIQWFSAEDYAASSLSQQPSEVIIDIQFPRTFDIMDILAICYSIKKSHQASAYTLQRFNCYFLCSAILAILSRRAGGWEQVVTEEIWTTAVIDSMNELSRTNHWDPAGYFAIGVCSLIDSETPTSNSGRFIHDALRAEFAGARARNSVNAVIAGILWEKRLSDAVRAGLRNHIQAAARSALRNTNSCATLLRTLLENDDNDSFDSANNPFIQKTVTREIQTGWASVVEQMYRAQQRNYRMHWAKSRRSPGALLFTSIAGPWYGYARMWSAVYRSNMVDRLQFTTAAKVRLAFSSATVGAKVGKYILFNSASSEPQTAALEDFTIFEQITTDHIVSGLHRAIQPVLGEREIALAFVRSYLGQGIWEYCLESFVSGIVCKYLLVPFDQGSRNIWVRAARRDFALWTLVDFQRHLRGCIQVNANRVGSAGLAGAHFVQDDIENAISEVWGSLPPGFGGTLPASENQSWAVMSSPASNLEASATYYSRTQFNGDDLVIATKVYASWGTRGVRRVAAQVGTLAYVGNMRHQVKPAWIRGLPWRRVCFFPRSHSPMTVETFQSKQKNTQWTLASILGNPDSFESEAAQNGDRKEVEEETPDEIEGKGAEEGYCVECEDQPSNVHCEVCNDDFCEVCFEAQHRKGTRKTHTSRPLHSNEPAASTATPQPAEAPNDGPNTQDEVPEDNDHTMTDDTSLPETSSQAKSYLAKRAKSIPLRLTLPERKLLRLLEAALHVSEYTDRVDILSYTSTRTKRAAAQIRELCSILSGLCLAADYKTGQELFKGRDFAACEDWFAKVFEIGRRHKIMNPDKMRETYGKLIYLLMDAQSSDVQELLGFSPVIPIVTVHSTLAKHGALAVLDDPRLETATKEIIGPPGASGKVRAEVQRAIREKERAVESLVNEYSAGQTSARALRSARRAERNESADWDNKANGVAESAETSEPISAELLRQCIYSISDNSAFLRVNRDPCEIMIGYLKKYFHPTKYTLTKTLEEAAKVEQPSLAIRNGRNGARLSHDHSKQYAYVLQSLTLWKEILGDMFHLWGLAEADLLSVTSPYRLRDTGQGLNRVQHAPKTSREMHAILGKAQRDLGGWVGSSVIHMGDHNVPNSLLFIDKYSQVYRILLPITNVLSHIVNDSRVREYAIREWGGVEEAVRLVLVDFFRSGFDGSGADSYFDAGSCIDGRLTSAWNWCSLLEKKPYFPLFLLSGFIGFDGQW</sequence>
<evidence type="ECO:0000313" key="5">
    <source>
        <dbReference type="Proteomes" id="UP000383932"/>
    </source>
</evidence>
<comment type="caution">
    <text evidence="4">The sequence shown here is derived from an EMBL/GenBank/DDBJ whole genome shotgun (WGS) entry which is preliminary data.</text>
</comment>
<feature type="compositionally biased region" description="Polar residues" evidence="2">
    <location>
        <begin position="778"/>
        <end position="791"/>
    </location>
</feature>
<keyword evidence="1" id="KW-0862">Zinc</keyword>
<dbReference type="Pfam" id="PF09418">
    <property type="entry name" value="DUF2009"/>
    <property type="match status" value="2"/>
</dbReference>